<dbReference type="InterPro" id="IPR025890">
    <property type="entry name" value="Abhydrolase_bac"/>
</dbReference>
<keyword evidence="1" id="KW-0378">Hydrolase</keyword>
<evidence type="ECO:0000313" key="1">
    <source>
        <dbReference type="EMBL" id="GBG08557.1"/>
    </source>
</evidence>
<accession>A0A2R5EPP9</accession>
<dbReference type="PANTHER" id="PTHR22946">
    <property type="entry name" value="DIENELACTONE HYDROLASE DOMAIN-CONTAINING PROTEIN-RELATED"/>
    <property type="match status" value="1"/>
</dbReference>
<reference evidence="1 2" key="1">
    <citation type="submission" date="2017-08" db="EMBL/GenBank/DDBJ databases">
        <title>Substantial Increase in Enzyme Production by Combined Drug-Resistance Mutations in Paenibacillus agaridevorans.</title>
        <authorList>
            <person name="Tanaka Y."/>
            <person name="Funane K."/>
            <person name="Hosaka T."/>
            <person name="Shiwa Y."/>
            <person name="Fujita N."/>
            <person name="Miyazaki T."/>
            <person name="Yoshikawa H."/>
            <person name="Murakami K."/>
            <person name="Kasahara K."/>
            <person name="Inaoka T."/>
            <person name="Hiraga Y."/>
            <person name="Ochi K."/>
        </authorList>
    </citation>
    <scope>NUCLEOTIDE SEQUENCE [LARGE SCALE GENOMIC DNA]</scope>
    <source>
        <strain evidence="1 2">T-3040</strain>
    </source>
</reference>
<dbReference type="GO" id="GO:0016787">
    <property type="term" value="F:hydrolase activity"/>
    <property type="evidence" value="ECO:0007669"/>
    <property type="project" value="UniProtKB-KW"/>
</dbReference>
<keyword evidence="2" id="KW-1185">Reference proteome</keyword>
<dbReference type="SUPFAM" id="SSF53474">
    <property type="entry name" value="alpha/beta-Hydrolases"/>
    <property type="match status" value="1"/>
</dbReference>
<dbReference type="Proteomes" id="UP000245202">
    <property type="component" value="Unassembled WGS sequence"/>
</dbReference>
<dbReference type="AlphaFoldDB" id="A0A2R5EPP9"/>
<dbReference type="EMBL" id="BDQX01000171">
    <property type="protein sequence ID" value="GBG08557.1"/>
    <property type="molecule type" value="Genomic_DNA"/>
</dbReference>
<dbReference type="Pfam" id="PF12715">
    <property type="entry name" value="Abhydrolase_7"/>
    <property type="match status" value="1"/>
</dbReference>
<dbReference type="InterPro" id="IPR050261">
    <property type="entry name" value="FrsA_esterase"/>
</dbReference>
<gene>
    <name evidence="1" type="ORF">PAT3040_03144</name>
</gene>
<name>A0A2R5EPP9_9BACL</name>
<dbReference type="Gene3D" id="3.40.50.1820">
    <property type="entry name" value="alpha/beta hydrolase"/>
    <property type="match status" value="1"/>
</dbReference>
<evidence type="ECO:0000313" key="2">
    <source>
        <dbReference type="Proteomes" id="UP000245202"/>
    </source>
</evidence>
<sequence length="348" mass="38239">MTWGELKMYSWNGDSLLEQLYNEAIEQHQNHKATVGSDERSRMLKEALQELIGSFAPNATFRPKLLERVELDDYIRERIELSATPGLSFGAYILLPKQAEGALPGVLALHGHGYGSREIVGLLPDGSPDSGVPGIHQHFALELARRGMAVIAPDVIGFGERRLHADLAVNPNAPSSCYRLSTELMMLGKTLTGLRVAESLRAYAYLAGRPEVDKERIGVMGFSGGGLIAYITSILRPSIRATVLTGFTNTFKDSILAVHHCIDNYTPGILRHAELPELIGLIAPRPLFLESGERDPIFPVEGFRRAASAIHEIYESKGASDRLAVDVFPGVHEISGRQAYDWLKETLT</sequence>
<dbReference type="InterPro" id="IPR029058">
    <property type="entry name" value="AB_hydrolase_fold"/>
</dbReference>
<comment type="caution">
    <text evidence="1">The sequence shown here is derived from an EMBL/GenBank/DDBJ whole genome shotgun (WGS) entry which is preliminary data.</text>
</comment>
<protein>
    <submittedName>
        <fullName evidence="1">Dienelactone hydrolase</fullName>
    </submittedName>
</protein>
<organism evidence="1 2">
    <name type="scientific">Paenibacillus agaridevorans</name>
    <dbReference type="NCBI Taxonomy" id="171404"/>
    <lineage>
        <taxon>Bacteria</taxon>
        <taxon>Bacillati</taxon>
        <taxon>Bacillota</taxon>
        <taxon>Bacilli</taxon>
        <taxon>Bacillales</taxon>
        <taxon>Paenibacillaceae</taxon>
        <taxon>Paenibacillus</taxon>
    </lineage>
</organism>
<proteinExistence type="predicted"/>
<dbReference type="PANTHER" id="PTHR22946:SF8">
    <property type="entry name" value="ACETYL XYLAN ESTERASE DOMAIN-CONTAINING PROTEIN"/>
    <property type="match status" value="1"/>
</dbReference>